<dbReference type="STRING" id="246786.GS18_0212210"/>
<evidence type="ECO:0000256" key="2">
    <source>
        <dbReference type="ARBA" id="ARBA00005801"/>
    </source>
</evidence>
<sequence length="253" mass="27183">MNSYITFGIMTYGLLLGSFYNVVGLRVPMKQSIVAPRSACPGCGHTLTAGELIPVVSYVLQGGKCRECKARISPLYPFVEGMTALLFAAAAWLLGWTGELAVALTLISLFMIIFVSDVKYMVIPDKVLLFFGGLLAFERILIPLSPWWDPLAGSAAGFSLLYAIAFVTRGKGMGGGDIKLFAVLGLALGWKLVLLAFFLSCLAGSLAGGIAMLLGKAKRKEPMPFGPSIMAGTLAAYFFGEPLIDWYIRLIGY</sequence>
<comment type="catalytic activity">
    <reaction evidence="9">
        <text>Typically cleaves a -Gly-|-Phe- bond to release an N-terminal, basic peptide of 5-8 residues from type IV prepilin, and then N-methylates the new N-terminal amino group, the methyl donor being S-adenosyl-L-methionine.</text>
        <dbReference type="EC" id="3.4.23.43"/>
    </reaction>
</comment>
<feature type="transmembrane region" description="Helical" evidence="10">
    <location>
        <begin position="75"/>
        <end position="94"/>
    </location>
</feature>
<dbReference type="GO" id="GO:0004190">
    <property type="term" value="F:aspartic-type endopeptidase activity"/>
    <property type="evidence" value="ECO:0007669"/>
    <property type="project" value="UniProtKB-EC"/>
</dbReference>
<feature type="transmembrane region" description="Helical" evidence="10">
    <location>
        <begin position="6"/>
        <end position="23"/>
    </location>
</feature>
<feature type="domain" description="Prepilin type IV endopeptidase peptidase" evidence="11">
    <location>
        <begin position="105"/>
        <end position="207"/>
    </location>
</feature>
<keyword evidence="5 9" id="KW-0812">Transmembrane</keyword>
<evidence type="ECO:0000259" key="12">
    <source>
        <dbReference type="Pfam" id="PF06750"/>
    </source>
</evidence>
<feature type="transmembrane region" description="Helical" evidence="10">
    <location>
        <begin position="100"/>
        <end position="120"/>
    </location>
</feature>
<dbReference type="InterPro" id="IPR014032">
    <property type="entry name" value="Peptidase_A24A_bac"/>
</dbReference>
<evidence type="ECO:0000313" key="13">
    <source>
        <dbReference type="EMBL" id="KEZ51865.1"/>
    </source>
</evidence>
<evidence type="ECO:0000259" key="11">
    <source>
        <dbReference type="Pfam" id="PF01478"/>
    </source>
</evidence>
<dbReference type="OrthoDB" id="9789291at2"/>
<dbReference type="AlphaFoldDB" id="A0A084GX03"/>
<organism evidence="13 14">
    <name type="scientific">Metabacillus indicus</name>
    <name type="common">Bacillus indicus</name>
    <dbReference type="NCBI Taxonomy" id="246786"/>
    <lineage>
        <taxon>Bacteria</taxon>
        <taxon>Bacillati</taxon>
        <taxon>Bacillota</taxon>
        <taxon>Bacilli</taxon>
        <taxon>Bacillales</taxon>
        <taxon>Bacillaceae</taxon>
        <taxon>Metabacillus</taxon>
    </lineage>
</organism>
<evidence type="ECO:0000256" key="5">
    <source>
        <dbReference type="ARBA" id="ARBA00022692"/>
    </source>
</evidence>
<keyword evidence="9" id="KW-0378">Hydrolase</keyword>
<feature type="transmembrane region" description="Helical" evidence="10">
    <location>
        <begin position="127"/>
        <end position="145"/>
    </location>
</feature>
<gene>
    <name evidence="13" type="ORF">GS18_0212210</name>
</gene>
<dbReference type="PRINTS" id="PR00864">
    <property type="entry name" value="PREPILNPTASE"/>
</dbReference>
<proteinExistence type="inferred from homology"/>
<dbReference type="GO" id="GO:0008168">
    <property type="term" value="F:methyltransferase activity"/>
    <property type="evidence" value="ECO:0007669"/>
    <property type="project" value="UniProtKB-KW"/>
</dbReference>
<evidence type="ECO:0000256" key="8">
    <source>
        <dbReference type="RuleBase" id="RU003793"/>
    </source>
</evidence>
<dbReference type="Pfam" id="PF01478">
    <property type="entry name" value="Peptidase_A24"/>
    <property type="match status" value="1"/>
</dbReference>
<dbReference type="Gene3D" id="1.20.120.1220">
    <property type="match status" value="1"/>
</dbReference>
<name>A0A084GX03_METID</name>
<feature type="transmembrane region" description="Helical" evidence="10">
    <location>
        <begin position="225"/>
        <end position="248"/>
    </location>
</feature>
<keyword evidence="7 10" id="KW-0472">Membrane</keyword>
<dbReference type="InterPro" id="IPR000045">
    <property type="entry name" value="Prepilin_IV_endopep_pep"/>
</dbReference>
<dbReference type="GO" id="GO:0005886">
    <property type="term" value="C:plasma membrane"/>
    <property type="evidence" value="ECO:0007669"/>
    <property type="project" value="UniProtKB-SubCell"/>
</dbReference>
<dbReference type="EMBL" id="JNVC02000005">
    <property type="protein sequence ID" value="KEZ51865.1"/>
    <property type="molecule type" value="Genomic_DNA"/>
</dbReference>
<evidence type="ECO:0000256" key="7">
    <source>
        <dbReference type="ARBA" id="ARBA00023136"/>
    </source>
</evidence>
<protein>
    <recommendedName>
        <fullName evidence="9">Prepilin leader peptidase/N-methyltransferase</fullName>
        <ecNumber evidence="9">2.1.1.-</ecNumber>
        <ecNumber evidence="9">3.4.23.43</ecNumber>
    </recommendedName>
</protein>
<comment type="function">
    <text evidence="9">Plays an essential role in type IV pili and type II pseudopili formation by proteolytically removing the leader sequence from substrate proteins and subsequently monomethylating the alpha-amino group of the newly exposed N-terminal phenylalanine.</text>
</comment>
<keyword evidence="14" id="KW-1185">Reference proteome</keyword>
<dbReference type="EC" id="2.1.1.-" evidence="9"/>
<dbReference type="PANTHER" id="PTHR30487:SF0">
    <property type="entry name" value="PREPILIN LEADER PEPTIDASE_N-METHYLTRANSFERASE-RELATED"/>
    <property type="match status" value="1"/>
</dbReference>
<comment type="caution">
    <text evidence="13">The sequence shown here is derived from an EMBL/GenBank/DDBJ whole genome shotgun (WGS) entry which is preliminary data.</text>
</comment>
<keyword evidence="9" id="KW-0511">Multifunctional enzyme</keyword>
<keyword evidence="6 10" id="KW-1133">Transmembrane helix</keyword>
<keyword evidence="9" id="KW-0808">Transferase</keyword>
<dbReference type="InterPro" id="IPR050882">
    <property type="entry name" value="Prepilin_peptidase/N-MTase"/>
</dbReference>
<comment type="similarity">
    <text evidence="2 8">Belongs to the peptidase A24 family.</text>
</comment>
<comment type="subcellular location">
    <subcellularLocation>
        <location evidence="1">Cell inner membrane</location>
        <topology evidence="1">Multi-pass membrane protein</topology>
    </subcellularLocation>
    <subcellularLocation>
        <location evidence="9">Cell membrane</location>
        <topology evidence="9">Multi-pass membrane protein</topology>
    </subcellularLocation>
</comment>
<evidence type="ECO:0000256" key="4">
    <source>
        <dbReference type="ARBA" id="ARBA00022519"/>
    </source>
</evidence>
<keyword evidence="3" id="KW-1003">Cell membrane</keyword>
<evidence type="ECO:0000256" key="1">
    <source>
        <dbReference type="ARBA" id="ARBA00004429"/>
    </source>
</evidence>
<dbReference type="GO" id="GO:0032259">
    <property type="term" value="P:methylation"/>
    <property type="evidence" value="ECO:0007669"/>
    <property type="project" value="UniProtKB-KW"/>
</dbReference>
<evidence type="ECO:0000256" key="6">
    <source>
        <dbReference type="ARBA" id="ARBA00022989"/>
    </source>
</evidence>
<feature type="domain" description="Prepilin peptidase A24 N-terminal" evidence="12">
    <location>
        <begin position="12"/>
        <end position="92"/>
    </location>
</feature>
<dbReference type="Proteomes" id="UP000028549">
    <property type="component" value="Unassembled WGS sequence"/>
</dbReference>
<keyword evidence="9" id="KW-0645">Protease</keyword>
<feature type="transmembrane region" description="Helical" evidence="10">
    <location>
        <begin position="180"/>
        <end position="213"/>
    </location>
</feature>
<evidence type="ECO:0000313" key="14">
    <source>
        <dbReference type="Proteomes" id="UP000028549"/>
    </source>
</evidence>
<keyword evidence="9" id="KW-0489">Methyltransferase</keyword>
<evidence type="ECO:0000256" key="9">
    <source>
        <dbReference type="RuleBase" id="RU003794"/>
    </source>
</evidence>
<feature type="transmembrane region" description="Helical" evidence="10">
    <location>
        <begin position="151"/>
        <end position="168"/>
    </location>
</feature>
<dbReference type="EC" id="3.4.23.43" evidence="9"/>
<accession>A0A084GX03</accession>
<evidence type="ECO:0000256" key="10">
    <source>
        <dbReference type="SAM" id="Phobius"/>
    </source>
</evidence>
<dbReference type="RefSeq" id="WP_029566791.1">
    <property type="nucleotide sequence ID" value="NZ_JNVC02000005.1"/>
</dbReference>
<dbReference type="InterPro" id="IPR010627">
    <property type="entry name" value="Prepilin_pept_A24_N"/>
</dbReference>
<reference evidence="13 14" key="1">
    <citation type="journal article" date="2005" name="Int. J. Syst. Evol. Microbiol.">
        <title>Bacillus cibi sp. nov., isolated from jeotgal, a traditional Korean fermented seafood.</title>
        <authorList>
            <person name="Yoon J.H."/>
            <person name="Lee C.H."/>
            <person name="Oh T.K."/>
        </authorList>
    </citation>
    <scope>NUCLEOTIDE SEQUENCE [LARGE SCALE GENOMIC DNA]</scope>
    <source>
        <strain evidence="13 14">DSM 16189</strain>
    </source>
</reference>
<evidence type="ECO:0000256" key="3">
    <source>
        <dbReference type="ARBA" id="ARBA00022475"/>
    </source>
</evidence>
<dbReference type="Pfam" id="PF06750">
    <property type="entry name" value="A24_N_bact"/>
    <property type="match status" value="1"/>
</dbReference>
<keyword evidence="4" id="KW-0997">Cell inner membrane</keyword>
<dbReference type="GO" id="GO:0006465">
    <property type="term" value="P:signal peptide processing"/>
    <property type="evidence" value="ECO:0007669"/>
    <property type="project" value="TreeGrafter"/>
</dbReference>
<dbReference type="PANTHER" id="PTHR30487">
    <property type="entry name" value="TYPE 4 PREPILIN-LIKE PROTEINS LEADER PEPTIDE-PROCESSING ENZYME"/>
    <property type="match status" value="1"/>
</dbReference>